<dbReference type="Pfam" id="PF00856">
    <property type="entry name" value="SET"/>
    <property type="match status" value="1"/>
</dbReference>
<comment type="subcellular location">
    <subcellularLocation>
        <location evidence="1">Nucleus</location>
    </subcellularLocation>
</comment>
<dbReference type="OMA" id="ANMVADM"/>
<dbReference type="GO" id="GO:0070828">
    <property type="term" value="P:heterochromatin organization"/>
    <property type="evidence" value="ECO:0007669"/>
    <property type="project" value="TreeGrafter"/>
</dbReference>
<dbReference type="GO" id="GO:0046974">
    <property type="term" value="F:histone H3K9 methyltransferase activity"/>
    <property type="evidence" value="ECO:0007669"/>
    <property type="project" value="TreeGrafter"/>
</dbReference>
<dbReference type="InterPro" id="IPR051516">
    <property type="entry name" value="SETDB_methyltransferase"/>
</dbReference>
<keyword evidence="9" id="KW-1185">Reference proteome</keyword>
<protein>
    <recommendedName>
        <fullName evidence="10">Histone-lysine N-methyltransferase</fullName>
    </recommendedName>
</protein>
<evidence type="ECO:0000256" key="3">
    <source>
        <dbReference type="ARBA" id="ARBA00022679"/>
    </source>
</evidence>
<evidence type="ECO:0000256" key="4">
    <source>
        <dbReference type="ARBA" id="ARBA00022691"/>
    </source>
</evidence>
<dbReference type="SUPFAM" id="SSF82199">
    <property type="entry name" value="SET domain"/>
    <property type="match status" value="1"/>
</dbReference>
<evidence type="ECO:0000256" key="5">
    <source>
        <dbReference type="ARBA" id="ARBA00023242"/>
    </source>
</evidence>
<evidence type="ECO:0000313" key="9">
    <source>
        <dbReference type="Proteomes" id="UP000821853"/>
    </source>
</evidence>
<proteinExistence type="predicted"/>
<dbReference type="PROSITE" id="PS50868">
    <property type="entry name" value="POST_SET"/>
    <property type="match status" value="1"/>
</dbReference>
<evidence type="ECO:0000259" key="7">
    <source>
        <dbReference type="PROSITE" id="PS50868"/>
    </source>
</evidence>
<organism evidence="8 9">
    <name type="scientific">Haemaphysalis longicornis</name>
    <name type="common">Bush tick</name>
    <dbReference type="NCBI Taxonomy" id="44386"/>
    <lineage>
        <taxon>Eukaryota</taxon>
        <taxon>Metazoa</taxon>
        <taxon>Ecdysozoa</taxon>
        <taxon>Arthropoda</taxon>
        <taxon>Chelicerata</taxon>
        <taxon>Arachnida</taxon>
        <taxon>Acari</taxon>
        <taxon>Parasitiformes</taxon>
        <taxon>Ixodida</taxon>
        <taxon>Ixodoidea</taxon>
        <taxon>Ixodidae</taxon>
        <taxon>Haemaphysalinae</taxon>
        <taxon>Haemaphysalis</taxon>
    </lineage>
</organism>
<sequence length="110" mass="12818">MDSPSEKEAETPRFPSTRSFFNEEYCYIMDAKNCGNIGRYLNHSCSPNVYVQNVFVDSHDLRFPWVAFFAARYIRAGVELTWDYNYDVGSVPERVMYCQCGSEECRGRLI</sequence>
<evidence type="ECO:0000313" key="8">
    <source>
        <dbReference type="EMBL" id="KAH9374098.1"/>
    </source>
</evidence>
<feature type="domain" description="Post-SET" evidence="7">
    <location>
        <begin position="94"/>
        <end position="110"/>
    </location>
</feature>
<evidence type="ECO:0008006" key="10">
    <source>
        <dbReference type="Google" id="ProtNLM"/>
    </source>
</evidence>
<dbReference type="GO" id="GO:0005634">
    <property type="term" value="C:nucleus"/>
    <property type="evidence" value="ECO:0007669"/>
    <property type="project" value="UniProtKB-SubCell"/>
</dbReference>
<dbReference type="AlphaFoldDB" id="A0A9J6GFA5"/>
<keyword evidence="3" id="KW-0808">Transferase</keyword>
<gene>
    <name evidence="8" type="ORF">HPB48_005367</name>
</gene>
<dbReference type="InterPro" id="IPR046341">
    <property type="entry name" value="SET_dom_sf"/>
</dbReference>
<dbReference type="SMART" id="SM00317">
    <property type="entry name" value="SET"/>
    <property type="match status" value="1"/>
</dbReference>
<dbReference type="GO" id="GO:0032259">
    <property type="term" value="P:methylation"/>
    <property type="evidence" value="ECO:0007669"/>
    <property type="project" value="UniProtKB-KW"/>
</dbReference>
<comment type="caution">
    <text evidence="8">The sequence shown here is derived from an EMBL/GenBank/DDBJ whole genome shotgun (WGS) entry which is preliminary data.</text>
</comment>
<accession>A0A9J6GFA5</accession>
<feature type="domain" description="SET" evidence="6">
    <location>
        <begin position="1"/>
        <end position="85"/>
    </location>
</feature>
<keyword evidence="5" id="KW-0539">Nucleus</keyword>
<dbReference type="EMBL" id="JABSTR010000006">
    <property type="protein sequence ID" value="KAH9374098.1"/>
    <property type="molecule type" value="Genomic_DNA"/>
</dbReference>
<dbReference type="GO" id="GO:0010629">
    <property type="term" value="P:negative regulation of gene expression"/>
    <property type="evidence" value="ECO:0007669"/>
    <property type="project" value="TreeGrafter"/>
</dbReference>
<evidence type="ECO:0000259" key="6">
    <source>
        <dbReference type="PROSITE" id="PS50280"/>
    </source>
</evidence>
<name>A0A9J6GFA5_HAELO</name>
<evidence type="ECO:0000256" key="1">
    <source>
        <dbReference type="ARBA" id="ARBA00004123"/>
    </source>
</evidence>
<dbReference type="OrthoDB" id="5792673at2759"/>
<reference evidence="8 9" key="1">
    <citation type="journal article" date="2020" name="Cell">
        <title>Large-Scale Comparative Analyses of Tick Genomes Elucidate Their Genetic Diversity and Vector Capacities.</title>
        <authorList>
            <consortium name="Tick Genome and Microbiome Consortium (TIGMIC)"/>
            <person name="Jia N."/>
            <person name="Wang J."/>
            <person name="Shi W."/>
            <person name="Du L."/>
            <person name="Sun Y."/>
            <person name="Zhan W."/>
            <person name="Jiang J.F."/>
            <person name="Wang Q."/>
            <person name="Zhang B."/>
            <person name="Ji P."/>
            <person name="Bell-Sakyi L."/>
            <person name="Cui X.M."/>
            <person name="Yuan T.T."/>
            <person name="Jiang B.G."/>
            <person name="Yang W.F."/>
            <person name="Lam T.T."/>
            <person name="Chang Q.C."/>
            <person name="Ding S.J."/>
            <person name="Wang X.J."/>
            <person name="Zhu J.G."/>
            <person name="Ruan X.D."/>
            <person name="Zhao L."/>
            <person name="Wei J.T."/>
            <person name="Ye R.Z."/>
            <person name="Que T.C."/>
            <person name="Du C.H."/>
            <person name="Zhou Y.H."/>
            <person name="Cheng J.X."/>
            <person name="Dai P.F."/>
            <person name="Guo W.B."/>
            <person name="Han X.H."/>
            <person name="Huang E.J."/>
            <person name="Li L.F."/>
            <person name="Wei W."/>
            <person name="Gao Y.C."/>
            <person name="Liu J.Z."/>
            <person name="Shao H.Z."/>
            <person name="Wang X."/>
            <person name="Wang C.C."/>
            <person name="Yang T.C."/>
            <person name="Huo Q.B."/>
            <person name="Li W."/>
            <person name="Chen H.Y."/>
            <person name="Chen S.E."/>
            <person name="Zhou L.G."/>
            <person name="Ni X.B."/>
            <person name="Tian J.H."/>
            <person name="Sheng Y."/>
            <person name="Liu T."/>
            <person name="Pan Y.S."/>
            <person name="Xia L.Y."/>
            <person name="Li J."/>
            <person name="Zhao F."/>
            <person name="Cao W.C."/>
        </authorList>
    </citation>
    <scope>NUCLEOTIDE SEQUENCE [LARGE SCALE GENOMIC DNA]</scope>
    <source>
        <strain evidence="8">HaeL-2018</strain>
    </source>
</reference>
<dbReference type="VEuPathDB" id="VectorBase:HLOH_041434"/>
<dbReference type="Gene3D" id="2.170.270.10">
    <property type="entry name" value="SET domain"/>
    <property type="match status" value="1"/>
</dbReference>
<dbReference type="PROSITE" id="PS50280">
    <property type="entry name" value="SET"/>
    <property type="match status" value="1"/>
</dbReference>
<dbReference type="PANTHER" id="PTHR46024:SF1">
    <property type="entry name" value="HISTONE-LYSINE N-METHYLTRANSFERASE EGGLESS"/>
    <property type="match status" value="1"/>
</dbReference>
<dbReference type="InterPro" id="IPR003616">
    <property type="entry name" value="Post-SET_dom"/>
</dbReference>
<dbReference type="PANTHER" id="PTHR46024">
    <property type="entry name" value="HISTONE-LYSINE N-METHYLTRANSFERASE EGGLESS"/>
    <property type="match status" value="1"/>
</dbReference>
<dbReference type="InterPro" id="IPR001214">
    <property type="entry name" value="SET_dom"/>
</dbReference>
<evidence type="ECO:0000256" key="2">
    <source>
        <dbReference type="ARBA" id="ARBA00022603"/>
    </source>
</evidence>
<keyword evidence="2" id="KW-0489">Methyltransferase</keyword>
<keyword evidence="4" id="KW-0949">S-adenosyl-L-methionine</keyword>
<dbReference type="Proteomes" id="UP000821853">
    <property type="component" value="Chromosome 4"/>
</dbReference>